<dbReference type="PANTHER" id="PTHR30399:SF1">
    <property type="entry name" value="UTP PYROPHOSPHATASE"/>
    <property type="match status" value="1"/>
</dbReference>
<dbReference type="PANTHER" id="PTHR30399">
    <property type="entry name" value="UNCHARACTERIZED PROTEIN YGJP"/>
    <property type="match status" value="1"/>
</dbReference>
<evidence type="ECO:0000259" key="2">
    <source>
        <dbReference type="Pfam" id="PF01863"/>
    </source>
</evidence>
<feature type="domain" description="YgjP-like metallopeptidase" evidence="2">
    <location>
        <begin position="122"/>
        <end position="190"/>
    </location>
</feature>
<feature type="region of interest" description="Disordered" evidence="1">
    <location>
        <begin position="1"/>
        <end position="28"/>
    </location>
</feature>
<protein>
    <submittedName>
        <fullName evidence="3">M48 family metallopeptidase</fullName>
    </submittedName>
</protein>
<gene>
    <name evidence="3" type="ORF">J1902_02135</name>
</gene>
<dbReference type="Proteomes" id="UP000664164">
    <property type="component" value="Unassembled WGS sequence"/>
</dbReference>
<organism evidence="3 4">
    <name type="scientific">Arthrobacter cavernae</name>
    <dbReference type="NCBI Taxonomy" id="2817681"/>
    <lineage>
        <taxon>Bacteria</taxon>
        <taxon>Bacillati</taxon>
        <taxon>Actinomycetota</taxon>
        <taxon>Actinomycetes</taxon>
        <taxon>Micrococcales</taxon>
        <taxon>Micrococcaceae</taxon>
        <taxon>Arthrobacter</taxon>
    </lineage>
</organism>
<dbReference type="RefSeq" id="WP_207614620.1">
    <property type="nucleotide sequence ID" value="NZ_JAFNLL010000004.1"/>
</dbReference>
<name>A0A939H9I8_9MICC</name>
<dbReference type="InterPro" id="IPR002725">
    <property type="entry name" value="YgjP-like_metallopeptidase"/>
</dbReference>
<evidence type="ECO:0000313" key="4">
    <source>
        <dbReference type="Proteomes" id="UP000664164"/>
    </source>
</evidence>
<evidence type="ECO:0000256" key="1">
    <source>
        <dbReference type="SAM" id="MobiDB-lite"/>
    </source>
</evidence>
<accession>A0A939H9I8</accession>
<comment type="caution">
    <text evidence="3">The sequence shown here is derived from an EMBL/GenBank/DDBJ whole genome shotgun (WGS) entry which is preliminary data.</text>
</comment>
<dbReference type="CDD" id="cd07344">
    <property type="entry name" value="M48_yhfN_like"/>
    <property type="match status" value="1"/>
</dbReference>
<reference evidence="3" key="1">
    <citation type="submission" date="2021-03" db="EMBL/GenBank/DDBJ databases">
        <title>A new species, PO-11, isolated from a karst cave deposit.</title>
        <authorList>
            <person name="Zhaoxiaoyong W."/>
        </authorList>
    </citation>
    <scope>NUCLEOTIDE SEQUENCE</scope>
    <source>
        <strain evidence="3">PO-11</strain>
    </source>
</reference>
<evidence type="ECO:0000313" key="3">
    <source>
        <dbReference type="EMBL" id="MBO1266792.1"/>
    </source>
</evidence>
<feature type="region of interest" description="Disordered" evidence="1">
    <location>
        <begin position="199"/>
        <end position="237"/>
    </location>
</feature>
<dbReference type="AlphaFoldDB" id="A0A939H9I8"/>
<sequence length="237" mass="25019">MPPIAGGRGAVPLTADDLTPGGLTTHGGAPVIVRRSARRSRTVAAFWEDGKAVVAIPAHFTKAQESEWVRRMLDKLRKQGERRARGTGKRRPANDAALADHAAALSGTYLGGRAVPTSVRWVGNQNSRWGSATPADGSIRLSDKLRAMPQWVIDYVLLHELAHLLVAGHNAAFWRLLEAYPETERAKAFLEGVTFATSRGLGPDEGAQAFGSPESVPSEASPSSGPAASEGPSAGVS</sequence>
<proteinExistence type="predicted"/>
<dbReference type="Gene3D" id="3.30.2010.10">
    <property type="entry name" value="Metalloproteases ('zincins'), catalytic domain"/>
    <property type="match status" value="1"/>
</dbReference>
<keyword evidence="4" id="KW-1185">Reference proteome</keyword>
<dbReference type="InterPro" id="IPR053136">
    <property type="entry name" value="UTP_pyrophosphatase-like"/>
</dbReference>
<feature type="compositionally biased region" description="Low complexity" evidence="1">
    <location>
        <begin position="211"/>
        <end position="237"/>
    </location>
</feature>
<dbReference type="EMBL" id="JAFNLL010000004">
    <property type="protein sequence ID" value="MBO1266792.1"/>
    <property type="molecule type" value="Genomic_DNA"/>
</dbReference>
<dbReference type="Pfam" id="PF01863">
    <property type="entry name" value="YgjP-like"/>
    <property type="match status" value="1"/>
</dbReference>